<dbReference type="PROSITE" id="PS50075">
    <property type="entry name" value="CARRIER"/>
    <property type="match status" value="1"/>
</dbReference>
<dbReference type="InterPro" id="IPR009081">
    <property type="entry name" value="PP-bd_ACP"/>
</dbReference>
<keyword evidence="6" id="KW-1185">Reference proteome</keyword>
<dbReference type="Proteomes" id="UP000054516">
    <property type="component" value="Unassembled WGS sequence"/>
</dbReference>
<evidence type="ECO:0000259" key="4">
    <source>
        <dbReference type="PROSITE" id="PS50075"/>
    </source>
</evidence>
<dbReference type="GO" id="GO:0005737">
    <property type="term" value="C:cytoplasm"/>
    <property type="evidence" value="ECO:0007669"/>
    <property type="project" value="TreeGrafter"/>
</dbReference>
<keyword evidence="1" id="KW-0596">Phosphopantetheine</keyword>
<dbReference type="InterPro" id="IPR045851">
    <property type="entry name" value="AMP-bd_C_sf"/>
</dbReference>
<dbReference type="SUPFAM" id="SSF52777">
    <property type="entry name" value="CoA-dependent acyltransferases"/>
    <property type="match status" value="2"/>
</dbReference>
<dbReference type="GO" id="GO:0016874">
    <property type="term" value="F:ligase activity"/>
    <property type="evidence" value="ECO:0007669"/>
    <property type="project" value="UniProtKB-KW"/>
</dbReference>
<dbReference type="InterPro" id="IPR042099">
    <property type="entry name" value="ANL_N_sf"/>
</dbReference>
<dbReference type="Gene3D" id="3.30.559.30">
    <property type="entry name" value="Nonribosomal peptide synthetase, condensation domain"/>
    <property type="match status" value="1"/>
</dbReference>
<dbReference type="InterPro" id="IPR036736">
    <property type="entry name" value="ACP-like_sf"/>
</dbReference>
<dbReference type="Gene3D" id="1.10.1200.10">
    <property type="entry name" value="ACP-like"/>
    <property type="match status" value="1"/>
</dbReference>
<dbReference type="PANTHER" id="PTHR45527">
    <property type="entry name" value="NONRIBOSOMAL PEPTIDE SYNTHETASE"/>
    <property type="match status" value="1"/>
</dbReference>
<evidence type="ECO:0000256" key="3">
    <source>
        <dbReference type="ARBA" id="ARBA00022598"/>
    </source>
</evidence>
<dbReference type="PANTHER" id="PTHR45527:SF1">
    <property type="entry name" value="FATTY ACID SYNTHASE"/>
    <property type="match status" value="1"/>
</dbReference>
<dbReference type="GO" id="GO:0043041">
    <property type="term" value="P:amino acid activation for nonribosomal peptide biosynthetic process"/>
    <property type="evidence" value="ECO:0007669"/>
    <property type="project" value="TreeGrafter"/>
</dbReference>
<dbReference type="GO" id="GO:0031177">
    <property type="term" value="F:phosphopantetheine binding"/>
    <property type="evidence" value="ECO:0007669"/>
    <property type="project" value="TreeGrafter"/>
</dbReference>
<dbReference type="Pfam" id="PF00668">
    <property type="entry name" value="Condensation"/>
    <property type="match status" value="1"/>
</dbReference>
<dbReference type="OrthoDB" id="416786at2759"/>
<feature type="domain" description="Carrier" evidence="4">
    <location>
        <begin position="173"/>
        <end position="246"/>
    </location>
</feature>
<keyword evidence="3 5" id="KW-0436">Ligase</keyword>
<dbReference type="Gene3D" id="3.30.300.30">
    <property type="match status" value="1"/>
</dbReference>
<gene>
    <name evidence="5" type="ORF">SAMD00023353_0700130</name>
</gene>
<dbReference type="STRING" id="77044.A0A1S7ULN2"/>
<dbReference type="InterPro" id="IPR023213">
    <property type="entry name" value="CAT-like_dom_sf"/>
</dbReference>
<evidence type="ECO:0000256" key="2">
    <source>
        <dbReference type="ARBA" id="ARBA00022553"/>
    </source>
</evidence>
<evidence type="ECO:0000256" key="1">
    <source>
        <dbReference type="ARBA" id="ARBA00022450"/>
    </source>
</evidence>
<protein>
    <submittedName>
        <fullName evidence="5">Putative AMP-dependent synthetase ligase</fullName>
    </submittedName>
</protein>
<dbReference type="Pfam" id="PF00550">
    <property type="entry name" value="PP-binding"/>
    <property type="match status" value="1"/>
</dbReference>
<dbReference type="EMBL" id="DF977452">
    <property type="protein sequence ID" value="GAP84222.2"/>
    <property type="molecule type" value="Genomic_DNA"/>
</dbReference>
<reference evidence="5" key="1">
    <citation type="submission" date="2016-03" db="EMBL/GenBank/DDBJ databases">
        <title>Draft genome sequence of Rosellinia necatrix.</title>
        <authorList>
            <person name="Kanematsu S."/>
        </authorList>
    </citation>
    <scope>NUCLEOTIDE SEQUENCE [LARGE SCALE GENOMIC DNA]</scope>
    <source>
        <strain evidence="5">W97</strain>
    </source>
</reference>
<name>A0A1S7ULN2_ROSNE</name>
<accession>A0A1S7ULN2</accession>
<dbReference type="AlphaFoldDB" id="A0A1S7ULN2"/>
<evidence type="ECO:0000313" key="6">
    <source>
        <dbReference type="Proteomes" id="UP000054516"/>
    </source>
</evidence>
<dbReference type="InterPro" id="IPR001242">
    <property type="entry name" value="Condensation_dom"/>
</dbReference>
<keyword evidence="2" id="KW-0597">Phosphoprotein</keyword>
<sequence length="617" mass="68077">MMPLKLEIALGASPGSRTRTIVLDWSVGELLIEGPTVSRGYLNDPDKQAASFISYPEWLMDLRGDVGGKKLYRTGDMVKYSENGEIKFVGRKDTQVKLRGQRLELTDVEHHVRSTFPEAAMAIAEIVVSSTETHETMLVAFIWRGRGACTASDQSEEIIEYRSRPAAIRAPSSKMEIRLCELAARLVGLLVENIGLEDDFFHLGGDSIAAMRLTGATRQAGIDLTVPQIFSNPILSNLASVAKGLAHEGSGVRLRSAFRGFCERDVETIAGHWALSLDNIADILLTTEFQREYIRTRKSNYFTIPLPAQIDRQRLETAIGAVVERCATLRVAFVPHDDTFLQIVLKASDQFSSFADYLLWREDHDQLELARGWEEILQGSQMTYVSPATQLRPGRDGTEDPLILSRSLPSLRSVEGFTMATMHKATWALVLARRTRSRDLVFGQVMNGRNSALGSVMGACVHIMPVCVTLQTDWKTSDLLDTVQSQHARTMVLQAIDFEDIVSQGTGRPQNTTYGSVVQHQNIESSCDVTLDSITLEVDTYVPTSVPSSVHSTSVWEDDSLNVSLSAPTHGLDTETAEVLLEDLCNVLQRLSDNAPGAVLDTLGMSDLLFPIEGSEM</sequence>
<dbReference type="Gene3D" id="3.40.50.12780">
    <property type="entry name" value="N-terminal domain of ligase-like"/>
    <property type="match status" value="1"/>
</dbReference>
<dbReference type="SUPFAM" id="SSF56801">
    <property type="entry name" value="Acetyl-CoA synthetase-like"/>
    <property type="match status" value="1"/>
</dbReference>
<organism evidence="5">
    <name type="scientific">Rosellinia necatrix</name>
    <name type="common">White root-rot fungus</name>
    <dbReference type="NCBI Taxonomy" id="77044"/>
    <lineage>
        <taxon>Eukaryota</taxon>
        <taxon>Fungi</taxon>
        <taxon>Dikarya</taxon>
        <taxon>Ascomycota</taxon>
        <taxon>Pezizomycotina</taxon>
        <taxon>Sordariomycetes</taxon>
        <taxon>Xylariomycetidae</taxon>
        <taxon>Xylariales</taxon>
        <taxon>Xylariaceae</taxon>
        <taxon>Rosellinia</taxon>
    </lineage>
</organism>
<dbReference type="SUPFAM" id="SSF47336">
    <property type="entry name" value="ACP-like"/>
    <property type="match status" value="1"/>
</dbReference>
<dbReference type="Gene3D" id="3.30.559.10">
    <property type="entry name" value="Chloramphenicol acetyltransferase-like domain"/>
    <property type="match status" value="1"/>
</dbReference>
<dbReference type="GO" id="GO:0044550">
    <property type="term" value="P:secondary metabolite biosynthetic process"/>
    <property type="evidence" value="ECO:0007669"/>
    <property type="project" value="TreeGrafter"/>
</dbReference>
<proteinExistence type="predicted"/>
<evidence type="ECO:0000313" key="5">
    <source>
        <dbReference type="EMBL" id="GAP84222.2"/>
    </source>
</evidence>
<dbReference type="FunFam" id="1.10.1200.10:FF:000005">
    <property type="entry name" value="Nonribosomal peptide synthetase 1"/>
    <property type="match status" value="1"/>
</dbReference>